<dbReference type="InterPro" id="IPR001316">
    <property type="entry name" value="Pept_S1A_streptogrisin"/>
</dbReference>
<dbReference type="InterPro" id="IPR043504">
    <property type="entry name" value="Peptidase_S1_PA_chymotrypsin"/>
</dbReference>
<dbReference type="InterPro" id="IPR004236">
    <property type="entry name" value="Pept_S1_alpha_lytic"/>
</dbReference>
<keyword evidence="12" id="KW-1185">Reference proteome</keyword>
<evidence type="ECO:0000256" key="7">
    <source>
        <dbReference type="ARBA" id="ARBA00023157"/>
    </source>
</evidence>
<feature type="chain" id="PRO_5039245473" evidence="9">
    <location>
        <begin position="31"/>
        <end position="444"/>
    </location>
</feature>
<dbReference type="RefSeq" id="WP_076168759.1">
    <property type="nucleotide sequence ID" value="NZ_JBEZVB010000053.1"/>
</dbReference>
<dbReference type="SMART" id="SM00495">
    <property type="entry name" value="ChtBD3"/>
    <property type="match status" value="1"/>
</dbReference>
<accession>A0A1R0KDG5</accession>
<evidence type="ECO:0000256" key="5">
    <source>
        <dbReference type="ARBA" id="ARBA00022825"/>
    </source>
</evidence>
<dbReference type="Gene3D" id="2.10.10.20">
    <property type="entry name" value="Carbohydrate-binding module superfamily 5/12"/>
    <property type="match status" value="1"/>
</dbReference>
<comment type="caution">
    <text evidence="11">The sequence shown here is derived from an EMBL/GenBank/DDBJ whole genome shotgun (WGS) entry which is preliminary data.</text>
</comment>
<protein>
    <submittedName>
        <fullName evidence="11">Serine protease</fullName>
    </submittedName>
</protein>
<evidence type="ECO:0000313" key="11">
    <source>
        <dbReference type="EMBL" id="OLZ43011.1"/>
    </source>
</evidence>
<dbReference type="STRING" id="76021.BS329_40435"/>
<dbReference type="GO" id="GO:0006508">
    <property type="term" value="P:proteolysis"/>
    <property type="evidence" value="ECO:0007669"/>
    <property type="project" value="UniProtKB-KW"/>
</dbReference>
<evidence type="ECO:0000256" key="9">
    <source>
        <dbReference type="SAM" id="SignalP"/>
    </source>
</evidence>
<dbReference type="SUPFAM" id="SSF50494">
    <property type="entry name" value="Trypsin-like serine proteases"/>
    <property type="match status" value="1"/>
</dbReference>
<dbReference type="GO" id="GO:0005576">
    <property type="term" value="C:extracellular region"/>
    <property type="evidence" value="ECO:0007669"/>
    <property type="project" value="InterPro"/>
</dbReference>
<gene>
    <name evidence="11" type="ORF">BS329_40435</name>
</gene>
<sequence>MNRKIVAAAAAAITGAGLVTAIALTPSASAGQAVSPADQVQSEIVAALSRDLKISPEQARTRLAGEQTAARADSALKTRLGSSYAGSWLDAAGTTLTVAVTDAALESTVREAGATPKTVARSAAQLDAAKLSLDAKGTSAPKSVPGWYVDATTNSIVVLANAGTEAAAKSWATASGVRADAVRVEASTESPLPLIDVIGGNAYTFGSGRCSIGFSVEGGFVTAGHCGTTGTRTSNPSGSVAGSSFPGNDYGWVRVDAGNTPRPLVNRYPGTVPVAGSQEAAIGASVCRSGSTTGWHCGTIQQKNASVNYPQGTVSGLTRTNACAEPGDSGGSWLAGDQAQGVTSGGSGNCSSGGTFYFQPISEILSVYSLRLVTSGSNPPSSTTTTTPTGPTTSNPPTGTWAAGTTYAAGATVTYNGTSYRALQGHTAQAGWEPPNVPALWARS</sequence>
<evidence type="ECO:0000256" key="2">
    <source>
        <dbReference type="ARBA" id="ARBA00022670"/>
    </source>
</evidence>
<name>A0A1R0KDG5_9PSEU</name>
<dbReference type="PRINTS" id="PR00861">
    <property type="entry name" value="ALYTICPTASE"/>
</dbReference>
<organism evidence="11 12">
    <name type="scientific">Amycolatopsis coloradensis</name>
    <dbReference type="NCBI Taxonomy" id="76021"/>
    <lineage>
        <taxon>Bacteria</taxon>
        <taxon>Bacillati</taxon>
        <taxon>Actinomycetota</taxon>
        <taxon>Actinomycetes</taxon>
        <taxon>Pseudonocardiales</taxon>
        <taxon>Pseudonocardiaceae</taxon>
        <taxon>Amycolatopsis</taxon>
    </lineage>
</organism>
<keyword evidence="7" id="KW-1015">Disulfide bond</keyword>
<evidence type="ECO:0000256" key="3">
    <source>
        <dbReference type="ARBA" id="ARBA00022729"/>
    </source>
</evidence>
<comment type="similarity">
    <text evidence="1">Belongs to the peptidase S1 family.</text>
</comment>
<keyword evidence="4" id="KW-0378">Hydrolase</keyword>
<dbReference type="Gene3D" id="2.40.10.10">
    <property type="entry name" value="Trypsin-like serine proteases"/>
    <property type="match status" value="2"/>
</dbReference>
<dbReference type="CDD" id="cd21112">
    <property type="entry name" value="alphaLP-like"/>
    <property type="match status" value="1"/>
</dbReference>
<evidence type="ECO:0000259" key="10">
    <source>
        <dbReference type="SMART" id="SM00495"/>
    </source>
</evidence>
<dbReference type="Pfam" id="PF02839">
    <property type="entry name" value="CBM_5_12"/>
    <property type="match status" value="1"/>
</dbReference>
<evidence type="ECO:0000313" key="12">
    <source>
        <dbReference type="Proteomes" id="UP000187486"/>
    </source>
</evidence>
<dbReference type="GO" id="GO:0030246">
    <property type="term" value="F:carbohydrate binding"/>
    <property type="evidence" value="ECO:0007669"/>
    <property type="project" value="InterPro"/>
</dbReference>
<dbReference type="AlphaFoldDB" id="A0A1R0KDG5"/>
<dbReference type="OrthoDB" id="8781117at2"/>
<reference evidence="11 12" key="1">
    <citation type="submission" date="2016-01" db="EMBL/GenBank/DDBJ databases">
        <title>Amycolatopsis coloradensis genome sequencing and assembly.</title>
        <authorList>
            <person name="Mayilraj S."/>
        </authorList>
    </citation>
    <scope>NUCLEOTIDE SEQUENCE [LARGE SCALE GENOMIC DNA]</scope>
    <source>
        <strain evidence="11 12">DSM 44225</strain>
    </source>
</reference>
<dbReference type="GO" id="GO:0004553">
    <property type="term" value="F:hydrolase activity, hydrolyzing O-glycosyl compounds"/>
    <property type="evidence" value="ECO:0007669"/>
    <property type="project" value="InterPro"/>
</dbReference>
<evidence type="ECO:0000256" key="8">
    <source>
        <dbReference type="SAM" id="MobiDB-lite"/>
    </source>
</evidence>
<dbReference type="Pfam" id="PF02983">
    <property type="entry name" value="Pro_Al_protease"/>
    <property type="match status" value="1"/>
</dbReference>
<dbReference type="InterPro" id="IPR003610">
    <property type="entry name" value="CBM5/12"/>
</dbReference>
<dbReference type="InterPro" id="IPR035070">
    <property type="entry name" value="Streptogrisin_prodomain"/>
</dbReference>
<dbReference type="GO" id="GO:0004252">
    <property type="term" value="F:serine-type endopeptidase activity"/>
    <property type="evidence" value="ECO:0007669"/>
    <property type="project" value="InterPro"/>
</dbReference>
<dbReference type="Gene3D" id="3.30.300.50">
    <property type="match status" value="2"/>
</dbReference>
<dbReference type="GO" id="GO:0005975">
    <property type="term" value="P:carbohydrate metabolic process"/>
    <property type="evidence" value="ECO:0007669"/>
    <property type="project" value="InterPro"/>
</dbReference>
<evidence type="ECO:0000256" key="1">
    <source>
        <dbReference type="ARBA" id="ARBA00007664"/>
    </source>
</evidence>
<dbReference type="InterPro" id="IPR036573">
    <property type="entry name" value="CBM_sf_5/12"/>
</dbReference>
<feature type="domain" description="Chitin-binding type-3" evidence="10">
    <location>
        <begin position="398"/>
        <end position="444"/>
    </location>
</feature>
<dbReference type="EMBL" id="MQUQ01000041">
    <property type="protein sequence ID" value="OLZ43011.1"/>
    <property type="molecule type" value="Genomic_DNA"/>
</dbReference>
<evidence type="ECO:0000256" key="6">
    <source>
        <dbReference type="ARBA" id="ARBA00023145"/>
    </source>
</evidence>
<keyword evidence="3 9" id="KW-0732">Signal</keyword>
<feature type="signal peptide" evidence="9">
    <location>
        <begin position="1"/>
        <end position="30"/>
    </location>
</feature>
<feature type="region of interest" description="Disordered" evidence="8">
    <location>
        <begin position="375"/>
        <end position="401"/>
    </location>
</feature>
<keyword evidence="2 11" id="KW-0645">Protease</keyword>
<evidence type="ECO:0000256" key="4">
    <source>
        <dbReference type="ARBA" id="ARBA00022801"/>
    </source>
</evidence>
<proteinExistence type="inferred from homology"/>
<dbReference type="InterPro" id="IPR009003">
    <property type="entry name" value="Peptidase_S1_PA"/>
</dbReference>
<keyword evidence="6" id="KW-0865">Zymogen</keyword>
<dbReference type="Proteomes" id="UP000187486">
    <property type="component" value="Unassembled WGS sequence"/>
</dbReference>
<dbReference type="SUPFAM" id="SSF51055">
    <property type="entry name" value="Carbohydrate binding domain"/>
    <property type="match status" value="1"/>
</dbReference>
<dbReference type="CDD" id="cd12214">
    <property type="entry name" value="ChiA1_BD"/>
    <property type="match status" value="1"/>
</dbReference>
<keyword evidence="5" id="KW-0720">Serine protease</keyword>